<sequence>MLVPIALLVLQNFITPLISAARLDQFQVGATQYVYGYFSEQAHIPKPTSPPKAVHRLLKRDPATCGYYISDGSANICSTNQYCTTSASGNGGVWNCCNPNSCALSDTCVGDVDW</sequence>
<dbReference type="OrthoDB" id="3796124at2759"/>
<feature type="signal peptide" evidence="1">
    <location>
        <begin position="1"/>
        <end position="20"/>
    </location>
</feature>
<accession>A0A8E2ETG2</accession>
<proteinExistence type="predicted"/>
<protein>
    <submittedName>
        <fullName evidence="2">Uncharacterized protein</fullName>
    </submittedName>
</protein>
<gene>
    <name evidence="2" type="ORF">AOQ84DRAFT_356347</name>
</gene>
<dbReference type="EMBL" id="KV750471">
    <property type="protein sequence ID" value="OCL04587.1"/>
    <property type="molecule type" value="Genomic_DNA"/>
</dbReference>
<organism evidence="2 3">
    <name type="scientific">Glonium stellatum</name>
    <dbReference type="NCBI Taxonomy" id="574774"/>
    <lineage>
        <taxon>Eukaryota</taxon>
        <taxon>Fungi</taxon>
        <taxon>Dikarya</taxon>
        <taxon>Ascomycota</taxon>
        <taxon>Pezizomycotina</taxon>
        <taxon>Dothideomycetes</taxon>
        <taxon>Pleosporomycetidae</taxon>
        <taxon>Gloniales</taxon>
        <taxon>Gloniaceae</taxon>
        <taxon>Glonium</taxon>
    </lineage>
</organism>
<evidence type="ECO:0000256" key="1">
    <source>
        <dbReference type="SAM" id="SignalP"/>
    </source>
</evidence>
<evidence type="ECO:0000313" key="2">
    <source>
        <dbReference type="EMBL" id="OCL04587.1"/>
    </source>
</evidence>
<evidence type="ECO:0000313" key="3">
    <source>
        <dbReference type="Proteomes" id="UP000250140"/>
    </source>
</evidence>
<dbReference type="Proteomes" id="UP000250140">
    <property type="component" value="Unassembled WGS sequence"/>
</dbReference>
<keyword evidence="1" id="KW-0732">Signal</keyword>
<feature type="chain" id="PRO_5034347431" evidence="1">
    <location>
        <begin position="21"/>
        <end position="114"/>
    </location>
</feature>
<name>A0A8E2ETG2_9PEZI</name>
<dbReference type="AlphaFoldDB" id="A0A8E2ETG2"/>
<keyword evidence="3" id="KW-1185">Reference proteome</keyword>
<reference evidence="2 3" key="1">
    <citation type="journal article" date="2016" name="Nat. Commun.">
        <title>Ectomycorrhizal ecology is imprinted in the genome of the dominant symbiotic fungus Cenococcum geophilum.</title>
        <authorList>
            <consortium name="DOE Joint Genome Institute"/>
            <person name="Peter M."/>
            <person name="Kohler A."/>
            <person name="Ohm R.A."/>
            <person name="Kuo A."/>
            <person name="Krutzmann J."/>
            <person name="Morin E."/>
            <person name="Arend M."/>
            <person name="Barry K.W."/>
            <person name="Binder M."/>
            <person name="Choi C."/>
            <person name="Clum A."/>
            <person name="Copeland A."/>
            <person name="Grisel N."/>
            <person name="Haridas S."/>
            <person name="Kipfer T."/>
            <person name="LaButti K."/>
            <person name="Lindquist E."/>
            <person name="Lipzen A."/>
            <person name="Maire R."/>
            <person name="Meier B."/>
            <person name="Mihaltcheva S."/>
            <person name="Molinier V."/>
            <person name="Murat C."/>
            <person name="Poggeler S."/>
            <person name="Quandt C.A."/>
            <person name="Sperisen C."/>
            <person name="Tritt A."/>
            <person name="Tisserant E."/>
            <person name="Crous P.W."/>
            <person name="Henrissat B."/>
            <person name="Nehls U."/>
            <person name="Egli S."/>
            <person name="Spatafora J.W."/>
            <person name="Grigoriev I.V."/>
            <person name="Martin F.M."/>
        </authorList>
    </citation>
    <scope>NUCLEOTIDE SEQUENCE [LARGE SCALE GENOMIC DNA]</scope>
    <source>
        <strain evidence="2 3">CBS 207.34</strain>
    </source>
</reference>